<dbReference type="InterPro" id="IPR006040">
    <property type="entry name" value="Allergen_Ole_e_I_CS"/>
</dbReference>
<feature type="signal peptide" evidence="3">
    <location>
        <begin position="1"/>
        <end position="26"/>
    </location>
</feature>
<protein>
    <submittedName>
        <fullName evidence="4">Uncharacterized protein</fullName>
    </submittedName>
</protein>
<name>A0ABQ9MVI8_HEVBR</name>
<dbReference type="InterPro" id="IPR006041">
    <property type="entry name" value="Pollen_Ole_e1_allergen"/>
</dbReference>
<reference evidence="4" key="1">
    <citation type="journal article" date="2023" name="Plant Biotechnol. J.">
        <title>Chromosome-level wild Hevea brasiliensis genome provides new tools for genomic-assisted breeding and valuable loci to elevate rubber yield.</title>
        <authorList>
            <person name="Cheng H."/>
            <person name="Song X."/>
            <person name="Hu Y."/>
            <person name="Wu T."/>
            <person name="Yang Q."/>
            <person name="An Z."/>
            <person name="Feng S."/>
            <person name="Deng Z."/>
            <person name="Wu W."/>
            <person name="Zeng X."/>
            <person name="Tu M."/>
            <person name="Wang X."/>
            <person name="Huang H."/>
        </authorList>
    </citation>
    <scope>NUCLEOTIDE SEQUENCE</scope>
    <source>
        <strain evidence="4">MT/VB/25A 57/8</strain>
    </source>
</reference>
<evidence type="ECO:0000256" key="3">
    <source>
        <dbReference type="SAM" id="SignalP"/>
    </source>
</evidence>
<dbReference type="PANTHER" id="PTHR31614">
    <property type="entry name" value="PROTEIN DOWNSTREAM OF FLC-RELATED"/>
    <property type="match status" value="1"/>
</dbReference>
<evidence type="ECO:0000313" key="4">
    <source>
        <dbReference type="EMBL" id="KAJ9182978.1"/>
    </source>
</evidence>
<dbReference type="Pfam" id="PF01190">
    <property type="entry name" value="Pollen_Ole_e_1"/>
    <property type="match status" value="1"/>
</dbReference>
<proteinExistence type="inferred from homology"/>
<keyword evidence="2" id="KW-1015">Disulfide bond</keyword>
<dbReference type="Proteomes" id="UP001174677">
    <property type="component" value="Chromosome 4"/>
</dbReference>
<evidence type="ECO:0000256" key="2">
    <source>
        <dbReference type="ARBA" id="ARBA00023157"/>
    </source>
</evidence>
<feature type="chain" id="PRO_5046025883" evidence="3">
    <location>
        <begin position="27"/>
        <end position="163"/>
    </location>
</feature>
<evidence type="ECO:0000313" key="5">
    <source>
        <dbReference type="Proteomes" id="UP001174677"/>
    </source>
</evidence>
<dbReference type="PANTHER" id="PTHR31614:SF20">
    <property type="entry name" value="POLLEN PROTEIN OLE E I-LIKE PROTEIN"/>
    <property type="match status" value="1"/>
</dbReference>
<sequence length="163" mass="17837">MARSFTFGALIALALCFSSPLSFAMASGLYVEGKVYCDTCRVEFETKLSEFISGTTVKLECKNSENNTITYAVEGVTGAQGNYRLPVEGDHEDEICEVRLIKSGMADCTEPFKSVDRARIVLTKNVGVVQPARYANPLGFMKKEANPECGNVLKDMGFLPLNK</sequence>
<comment type="similarity">
    <text evidence="1">Belongs to the Ole e I family.</text>
</comment>
<keyword evidence="3" id="KW-0732">Signal</keyword>
<accession>A0ABQ9MVI8</accession>
<organism evidence="4 5">
    <name type="scientific">Hevea brasiliensis</name>
    <name type="common">Para rubber tree</name>
    <name type="synonym">Siphonia brasiliensis</name>
    <dbReference type="NCBI Taxonomy" id="3981"/>
    <lineage>
        <taxon>Eukaryota</taxon>
        <taxon>Viridiplantae</taxon>
        <taxon>Streptophyta</taxon>
        <taxon>Embryophyta</taxon>
        <taxon>Tracheophyta</taxon>
        <taxon>Spermatophyta</taxon>
        <taxon>Magnoliopsida</taxon>
        <taxon>eudicotyledons</taxon>
        <taxon>Gunneridae</taxon>
        <taxon>Pentapetalae</taxon>
        <taxon>rosids</taxon>
        <taxon>fabids</taxon>
        <taxon>Malpighiales</taxon>
        <taxon>Euphorbiaceae</taxon>
        <taxon>Crotonoideae</taxon>
        <taxon>Micrandreae</taxon>
        <taxon>Hevea</taxon>
    </lineage>
</organism>
<dbReference type="EMBL" id="JARPOI010000004">
    <property type="protein sequence ID" value="KAJ9182978.1"/>
    <property type="molecule type" value="Genomic_DNA"/>
</dbReference>
<dbReference type="PROSITE" id="PS00925">
    <property type="entry name" value="OLEEI"/>
    <property type="match status" value="1"/>
</dbReference>
<gene>
    <name evidence="4" type="ORF">P3X46_006904</name>
</gene>
<evidence type="ECO:0000256" key="1">
    <source>
        <dbReference type="ARBA" id="ARBA00010049"/>
    </source>
</evidence>
<comment type="caution">
    <text evidence="4">The sequence shown here is derived from an EMBL/GenBank/DDBJ whole genome shotgun (WGS) entry which is preliminary data.</text>
</comment>
<keyword evidence="5" id="KW-1185">Reference proteome</keyword>